<dbReference type="SUPFAM" id="SSF51679">
    <property type="entry name" value="Bacterial luciferase-like"/>
    <property type="match status" value="1"/>
</dbReference>
<evidence type="ECO:0000313" key="5">
    <source>
        <dbReference type="EMBL" id="GAA1559800.1"/>
    </source>
</evidence>
<dbReference type="PANTHER" id="PTHR30137">
    <property type="entry name" value="LUCIFERASE-LIKE MONOOXYGENASE"/>
    <property type="match status" value="1"/>
</dbReference>
<proteinExistence type="predicted"/>
<evidence type="ECO:0000259" key="4">
    <source>
        <dbReference type="Pfam" id="PF00296"/>
    </source>
</evidence>
<evidence type="ECO:0000256" key="3">
    <source>
        <dbReference type="SAM" id="MobiDB-lite"/>
    </source>
</evidence>
<organism evidence="5 6">
    <name type="scientific">Brevibacterium picturae</name>
    <dbReference type="NCBI Taxonomy" id="260553"/>
    <lineage>
        <taxon>Bacteria</taxon>
        <taxon>Bacillati</taxon>
        <taxon>Actinomycetota</taxon>
        <taxon>Actinomycetes</taxon>
        <taxon>Micrococcales</taxon>
        <taxon>Brevibacteriaceae</taxon>
        <taxon>Brevibacterium</taxon>
    </lineage>
</organism>
<dbReference type="PANTHER" id="PTHR30137:SF8">
    <property type="entry name" value="BLR5498 PROTEIN"/>
    <property type="match status" value="1"/>
</dbReference>
<feature type="domain" description="Luciferase-like" evidence="4">
    <location>
        <begin position="42"/>
        <end position="330"/>
    </location>
</feature>
<feature type="region of interest" description="Disordered" evidence="3">
    <location>
        <begin position="1"/>
        <end position="24"/>
    </location>
</feature>
<protein>
    <submittedName>
        <fullName evidence="5">LLM class flavin-dependent oxidoreductase</fullName>
    </submittedName>
</protein>
<dbReference type="EMBL" id="BAAALY010000018">
    <property type="protein sequence ID" value="GAA1559800.1"/>
    <property type="molecule type" value="Genomic_DNA"/>
</dbReference>
<evidence type="ECO:0000256" key="1">
    <source>
        <dbReference type="ARBA" id="ARBA00023002"/>
    </source>
</evidence>
<dbReference type="Gene3D" id="3.20.20.30">
    <property type="entry name" value="Luciferase-like domain"/>
    <property type="match status" value="1"/>
</dbReference>
<dbReference type="InterPro" id="IPR036661">
    <property type="entry name" value="Luciferase-like_sf"/>
</dbReference>
<name>A0ABP4NG92_9MICO</name>
<dbReference type="InterPro" id="IPR050766">
    <property type="entry name" value="Bact_Lucif_Oxidored"/>
</dbReference>
<dbReference type="Proteomes" id="UP001501791">
    <property type="component" value="Unassembled WGS sequence"/>
</dbReference>
<keyword evidence="6" id="KW-1185">Reference proteome</keyword>
<reference evidence="6" key="1">
    <citation type="journal article" date="2019" name="Int. J. Syst. Evol. Microbiol.">
        <title>The Global Catalogue of Microorganisms (GCM) 10K type strain sequencing project: providing services to taxonomists for standard genome sequencing and annotation.</title>
        <authorList>
            <consortium name="The Broad Institute Genomics Platform"/>
            <consortium name="The Broad Institute Genome Sequencing Center for Infectious Disease"/>
            <person name="Wu L."/>
            <person name="Ma J."/>
        </authorList>
    </citation>
    <scope>NUCLEOTIDE SEQUENCE [LARGE SCALE GENOMIC DNA]</scope>
    <source>
        <strain evidence="6">JCM 13319</strain>
    </source>
</reference>
<dbReference type="InterPro" id="IPR011251">
    <property type="entry name" value="Luciferase-like_dom"/>
</dbReference>
<comment type="caution">
    <text evidence="5">The sequence shown here is derived from an EMBL/GenBank/DDBJ whole genome shotgun (WGS) entry which is preliminary data.</text>
</comment>
<keyword evidence="1" id="KW-0560">Oxidoreductase</keyword>
<dbReference type="Pfam" id="PF00296">
    <property type="entry name" value="Bac_luciferase"/>
    <property type="match status" value="1"/>
</dbReference>
<accession>A0ABP4NG92</accession>
<evidence type="ECO:0000313" key="6">
    <source>
        <dbReference type="Proteomes" id="UP001501791"/>
    </source>
</evidence>
<feature type="compositionally biased region" description="Low complexity" evidence="3">
    <location>
        <begin position="376"/>
        <end position="386"/>
    </location>
</feature>
<evidence type="ECO:0000256" key="2">
    <source>
        <dbReference type="ARBA" id="ARBA00023033"/>
    </source>
</evidence>
<sequence length="393" mass="42552">MSEPTGQAEPTDQATPTPTMNRLGFNSGQGLQFGMYSLGDHLPNPADGSRVGAGERIREFIGYGQAAEDAGFDFFSVGESHQEYFASQAHAVILGAIAQATSTIRIGSTSTILSTSDPVRVFENFSTIDHISAGRAELVAGRASRIGLFELLGYDLRDYEELFEEKFDLLNRINREQRVTWSGQFRSPLNSAEVLPRPAQDPLPIWRAVGGAPTSAIKAGLAGVPMVMAHLGGTTSSFRPTVDAYREAARHQGFDPGTLPIATAGFLHVAETSQAALRGLYPHINEGMKHTNGQGMPKQLFAQAVDPHSIVNLGSPQQIVEKILHQHEVFGHQRYLGQIDFGGMPYEKVMQQIETIGSEIIPAVKKYTASSENSNHPTTEAAPTAHTTEEVAR</sequence>
<gene>
    <name evidence="5" type="ORF">GCM10009691_37240</name>
</gene>
<keyword evidence="2" id="KW-0503">Monooxygenase</keyword>
<dbReference type="RefSeq" id="WP_346037185.1">
    <property type="nucleotide sequence ID" value="NZ_BAAALY010000018.1"/>
</dbReference>
<feature type="region of interest" description="Disordered" evidence="3">
    <location>
        <begin position="368"/>
        <end position="393"/>
    </location>
</feature>